<dbReference type="RefSeq" id="XP_024663085.1">
    <property type="nucleotide sequence ID" value="XM_024807317.1"/>
</dbReference>
<dbReference type="Pfam" id="PF13602">
    <property type="entry name" value="ADH_zinc_N_2"/>
    <property type="match status" value="1"/>
</dbReference>
<accession>A0A2T0FDX6</accession>
<dbReference type="NCBIfam" id="TIGR02824">
    <property type="entry name" value="quinone_pig3"/>
    <property type="match status" value="1"/>
</dbReference>
<sequence length="355" mass="38415">MKAVGIKGGKGPAEGMFIEEVPKPEVKNGQALIKVYSFGINRMDLIQRSSNYPLPEGASPILGVEFSGVIEELGQGAESAPNGTSTPGFAVGDKVCGLVPGGAYAEYVLCDYRTLMKMPYGLSFNEAAAIPENWFTAYQVVKLVGSFQKRDKVLIHGGASGIGVAVIQLAQLLGCRRVFATVGSDSKKQFIKDKLVLHAALGDEVVPINYRTEDWEEVIKKYDPKGIQLAIDTVGGDYIPKEMEVLGVDGRLVIMGLMSGKLSGSISTQQILYKRLRIEGTTLRARSPQYQQVLRDFVSETILPRVAQGKLRAIVDKVFPLEEVASAHKYMEANSNTGKIIVTVVDIPFDEAASG</sequence>
<evidence type="ECO:0000259" key="3">
    <source>
        <dbReference type="SMART" id="SM00829"/>
    </source>
</evidence>
<dbReference type="PANTHER" id="PTHR48106">
    <property type="entry name" value="QUINONE OXIDOREDUCTASE PIG3-RELATED"/>
    <property type="match status" value="1"/>
</dbReference>
<dbReference type="InterPro" id="IPR013154">
    <property type="entry name" value="ADH-like_N"/>
</dbReference>
<keyword evidence="2" id="KW-0560">Oxidoreductase</keyword>
<dbReference type="AlphaFoldDB" id="A0A2T0FDX6"/>
<dbReference type="OrthoDB" id="3509362at2759"/>
<dbReference type="InterPro" id="IPR014189">
    <property type="entry name" value="Quinone_OxRdtase_PIG3"/>
</dbReference>
<keyword evidence="5" id="KW-1185">Reference proteome</keyword>
<dbReference type="Gene3D" id="3.90.180.10">
    <property type="entry name" value="Medium-chain alcohol dehydrogenases, catalytic domain"/>
    <property type="match status" value="1"/>
</dbReference>
<dbReference type="STRING" id="45607.A0A2T0FDX6"/>
<comment type="caution">
    <text evidence="4">The sequence shown here is derived from an EMBL/GenBank/DDBJ whole genome shotgun (WGS) entry which is preliminary data.</text>
</comment>
<evidence type="ECO:0000256" key="1">
    <source>
        <dbReference type="ARBA" id="ARBA00022857"/>
    </source>
</evidence>
<name>A0A2T0FDX6_9ASCO</name>
<dbReference type="Pfam" id="PF08240">
    <property type="entry name" value="ADH_N"/>
    <property type="match status" value="1"/>
</dbReference>
<dbReference type="SUPFAM" id="SSF51735">
    <property type="entry name" value="NAD(P)-binding Rossmann-fold domains"/>
    <property type="match status" value="1"/>
</dbReference>
<dbReference type="InterPro" id="IPR011032">
    <property type="entry name" value="GroES-like_sf"/>
</dbReference>
<dbReference type="GO" id="GO:0016651">
    <property type="term" value="F:oxidoreductase activity, acting on NAD(P)H"/>
    <property type="evidence" value="ECO:0007669"/>
    <property type="project" value="TreeGrafter"/>
</dbReference>
<dbReference type="CDD" id="cd05276">
    <property type="entry name" value="p53_inducible_oxidoreductase"/>
    <property type="match status" value="1"/>
</dbReference>
<evidence type="ECO:0000313" key="4">
    <source>
        <dbReference type="EMBL" id="PRT53139.1"/>
    </source>
</evidence>
<dbReference type="PANTHER" id="PTHR48106:SF18">
    <property type="entry name" value="QUINONE OXIDOREDUCTASE PIG3"/>
    <property type="match status" value="1"/>
</dbReference>
<dbReference type="GeneID" id="36514508"/>
<evidence type="ECO:0000256" key="2">
    <source>
        <dbReference type="ARBA" id="ARBA00023002"/>
    </source>
</evidence>
<dbReference type="SUPFAM" id="SSF50129">
    <property type="entry name" value="GroES-like"/>
    <property type="match status" value="1"/>
</dbReference>
<dbReference type="InterPro" id="IPR036291">
    <property type="entry name" value="NAD(P)-bd_dom_sf"/>
</dbReference>
<dbReference type="SMART" id="SM00829">
    <property type="entry name" value="PKS_ER"/>
    <property type="match status" value="1"/>
</dbReference>
<evidence type="ECO:0000313" key="5">
    <source>
        <dbReference type="Proteomes" id="UP000238350"/>
    </source>
</evidence>
<organism evidence="4 5">
    <name type="scientific">Wickerhamiella sorbophila</name>
    <dbReference type="NCBI Taxonomy" id="45607"/>
    <lineage>
        <taxon>Eukaryota</taxon>
        <taxon>Fungi</taxon>
        <taxon>Dikarya</taxon>
        <taxon>Ascomycota</taxon>
        <taxon>Saccharomycotina</taxon>
        <taxon>Dipodascomycetes</taxon>
        <taxon>Dipodascales</taxon>
        <taxon>Trichomonascaceae</taxon>
        <taxon>Wickerhamiella</taxon>
    </lineage>
</organism>
<reference evidence="4 5" key="1">
    <citation type="submission" date="2017-04" db="EMBL/GenBank/DDBJ databases">
        <title>Genome sequencing of [Candida] sorbophila.</title>
        <authorList>
            <person name="Ahn J.O."/>
        </authorList>
    </citation>
    <scope>NUCLEOTIDE SEQUENCE [LARGE SCALE GENOMIC DNA]</scope>
    <source>
        <strain evidence="4 5">DS02</strain>
    </source>
</reference>
<keyword evidence="1" id="KW-0521">NADP</keyword>
<proteinExistence type="predicted"/>
<feature type="domain" description="Enoyl reductase (ER)" evidence="3">
    <location>
        <begin position="11"/>
        <end position="342"/>
    </location>
</feature>
<dbReference type="InterPro" id="IPR020843">
    <property type="entry name" value="ER"/>
</dbReference>
<dbReference type="Gene3D" id="3.40.50.720">
    <property type="entry name" value="NAD(P)-binding Rossmann-like Domain"/>
    <property type="match status" value="1"/>
</dbReference>
<dbReference type="GO" id="GO:0070402">
    <property type="term" value="F:NADPH binding"/>
    <property type="evidence" value="ECO:0007669"/>
    <property type="project" value="TreeGrafter"/>
</dbReference>
<dbReference type="Proteomes" id="UP000238350">
    <property type="component" value="Unassembled WGS sequence"/>
</dbReference>
<dbReference type="EMBL" id="NDIQ01000001">
    <property type="protein sequence ID" value="PRT53139.1"/>
    <property type="molecule type" value="Genomic_DNA"/>
</dbReference>
<gene>
    <name evidence="4" type="ORF">B9G98_00759</name>
</gene>
<protein>
    <submittedName>
        <fullName evidence="4">Quinone oxidoreductase PIG3</fullName>
    </submittedName>
</protein>